<dbReference type="InterPro" id="IPR015422">
    <property type="entry name" value="PyrdxlP-dep_Trfase_small"/>
</dbReference>
<dbReference type="PANTHER" id="PTHR43795">
    <property type="entry name" value="BIFUNCTIONAL ASPARTATE AMINOTRANSFERASE AND GLUTAMATE/ASPARTATE-PREPHENATE AMINOTRANSFERASE-RELATED"/>
    <property type="match status" value="1"/>
</dbReference>
<dbReference type="OrthoDB" id="4436468at2"/>
<dbReference type="PANTHER" id="PTHR43795:SF2">
    <property type="entry name" value="BIFUNCTIONAL ASPARTATE AMINOTRANSFERASE AND GLUTAMATE_ASPARTATE-PREPHENATE AMINOTRANSFERASE"/>
    <property type="match status" value="1"/>
</dbReference>
<dbReference type="PROSITE" id="PS00105">
    <property type="entry name" value="AA_TRANSFER_CLASS_1"/>
    <property type="match status" value="1"/>
</dbReference>
<sequence length="533" mass="56910">MSDAVPGPAPTPEPAVTPAPGLASSSALQARIVVAARASGRPLLDAGRGQPNWTATLPRAAFFRLGTFAVEEAARVSRHREWGELPPPTGLHDRLLQCLAADGSEGAGFLADAVAYAVSELGVEPDAFVHELVRGVLGAGYPAPTRMLTQLERILERYLVTMTGAGEGQPGAYQVFATEGGAAAMAYVFRSLRENHVIGPDDAVAIATPVFTPYLQIPVLAQFGVRVVEVPSAHNAPHRFDDGFLDRLLDPSIKVFFVINPGNPDTRAIRPEKLIQLRDFVIERRPDLVVVADTAYATFVDGFRGVLSVLPRHTIVLHSFSKNFGATGNRLGFMAMASDTVVDDVIAAQPAEVRALHDDRYSSVGPSATHLPFMSRVVADSREVALHNIAGLSTAGQVQMALFALAYLMPSGRTYLDATRAELARRSRALFEPLGIEPPGGQDSLYYALIDLVEVVRTRRGDRFADVLVTTASAEDVVLRLAAEHGVIVQVGGLFGSQAWDVRVSLASLDADQLRQLGHAIVAVVDGLTAPGT</sequence>
<comment type="cofactor">
    <cofactor evidence="2">
        <name>pyridoxal 5'-phosphate</name>
        <dbReference type="ChEBI" id="CHEBI:597326"/>
    </cofactor>
</comment>
<evidence type="ECO:0000256" key="2">
    <source>
        <dbReference type="RuleBase" id="RU000481"/>
    </source>
</evidence>
<keyword evidence="2" id="KW-0808">Transferase</keyword>
<name>A0A543HUF5_9MICO</name>
<dbReference type="InterPro" id="IPR022518">
    <property type="entry name" value="Aspartate_4-decarboxylase"/>
</dbReference>
<feature type="compositionally biased region" description="Pro residues" evidence="3">
    <location>
        <begin position="7"/>
        <end position="17"/>
    </location>
</feature>
<dbReference type="InterPro" id="IPR004838">
    <property type="entry name" value="NHTrfase_class1_PyrdxlP-BS"/>
</dbReference>
<dbReference type="NCBIfam" id="NF006755">
    <property type="entry name" value="PRK09275.1"/>
    <property type="match status" value="1"/>
</dbReference>
<dbReference type="Gene3D" id="3.40.640.10">
    <property type="entry name" value="Type I PLP-dependent aspartate aminotransferase-like (Major domain)"/>
    <property type="match status" value="1"/>
</dbReference>
<evidence type="ECO:0000256" key="3">
    <source>
        <dbReference type="SAM" id="MobiDB-lite"/>
    </source>
</evidence>
<dbReference type="Gene3D" id="1.10.20.110">
    <property type="match status" value="1"/>
</dbReference>
<comment type="caution">
    <text evidence="5">The sequence shown here is derived from an EMBL/GenBank/DDBJ whole genome shotgun (WGS) entry which is preliminary data.</text>
</comment>
<evidence type="ECO:0000313" key="5">
    <source>
        <dbReference type="EMBL" id="TQM61965.1"/>
    </source>
</evidence>
<dbReference type="Gene3D" id="3.90.1150.10">
    <property type="entry name" value="Aspartate Aminotransferase, domain 1"/>
    <property type="match status" value="1"/>
</dbReference>
<dbReference type="GO" id="GO:0006520">
    <property type="term" value="P:amino acid metabolic process"/>
    <property type="evidence" value="ECO:0007669"/>
    <property type="project" value="TreeGrafter"/>
</dbReference>
<protein>
    <recommendedName>
        <fullName evidence="2">Aminotransferase</fullName>
        <ecNumber evidence="2">2.6.1.-</ecNumber>
    </recommendedName>
</protein>
<dbReference type="GO" id="GO:0008483">
    <property type="term" value="F:transaminase activity"/>
    <property type="evidence" value="ECO:0007669"/>
    <property type="project" value="UniProtKB-KW"/>
</dbReference>
<evidence type="ECO:0000259" key="4">
    <source>
        <dbReference type="Pfam" id="PF00155"/>
    </source>
</evidence>
<gene>
    <name evidence="5" type="ORF">FBY41_1987</name>
</gene>
<organism evidence="5 6">
    <name type="scientific">Humibacillus xanthopallidus</name>
    <dbReference type="NCBI Taxonomy" id="412689"/>
    <lineage>
        <taxon>Bacteria</taxon>
        <taxon>Bacillati</taxon>
        <taxon>Actinomycetota</taxon>
        <taxon>Actinomycetes</taxon>
        <taxon>Micrococcales</taxon>
        <taxon>Intrasporangiaceae</taxon>
        <taxon>Humibacillus</taxon>
    </lineage>
</organism>
<dbReference type="AlphaFoldDB" id="A0A543HUF5"/>
<dbReference type="Pfam" id="PF00155">
    <property type="entry name" value="Aminotran_1_2"/>
    <property type="match status" value="1"/>
</dbReference>
<dbReference type="NCBIfam" id="TIGR03801">
    <property type="entry name" value="asp_4_decarbox"/>
    <property type="match status" value="1"/>
</dbReference>
<dbReference type="InterPro" id="IPR015424">
    <property type="entry name" value="PyrdxlP-dep_Trfase"/>
</dbReference>
<evidence type="ECO:0000256" key="1">
    <source>
        <dbReference type="ARBA" id="ARBA00022898"/>
    </source>
</evidence>
<dbReference type="CDD" id="cd00609">
    <property type="entry name" value="AAT_like"/>
    <property type="match status" value="1"/>
</dbReference>
<comment type="similarity">
    <text evidence="2">Belongs to the class-I pyridoxal-phosphate-dependent aminotransferase family.</text>
</comment>
<dbReference type="Proteomes" id="UP000316747">
    <property type="component" value="Unassembled WGS sequence"/>
</dbReference>
<proteinExistence type="inferred from homology"/>
<dbReference type="InterPro" id="IPR015421">
    <property type="entry name" value="PyrdxlP-dep_Trfase_major"/>
</dbReference>
<keyword evidence="6" id="KW-1185">Reference proteome</keyword>
<dbReference type="RefSeq" id="WP_141843970.1">
    <property type="nucleotide sequence ID" value="NZ_VFPM01000002.1"/>
</dbReference>
<keyword evidence="2" id="KW-0032">Aminotransferase</keyword>
<dbReference type="GO" id="GO:0030170">
    <property type="term" value="F:pyridoxal phosphate binding"/>
    <property type="evidence" value="ECO:0007669"/>
    <property type="project" value="InterPro"/>
</dbReference>
<evidence type="ECO:0000313" key="6">
    <source>
        <dbReference type="Proteomes" id="UP000316747"/>
    </source>
</evidence>
<dbReference type="EC" id="2.6.1.-" evidence="2"/>
<reference evidence="5 6" key="1">
    <citation type="submission" date="2019-06" db="EMBL/GenBank/DDBJ databases">
        <title>Genome sequencing of plant associated microbes to promote plant fitness in Sorghum bicolor and Oryza sativa.</title>
        <authorList>
            <person name="Coleman-Derr D."/>
        </authorList>
    </citation>
    <scope>NUCLEOTIDE SEQUENCE [LARGE SCALE GENOMIC DNA]</scope>
    <source>
        <strain evidence="5 6">KV-663</strain>
    </source>
</reference>
<dbReference type="EMBL" id="VFPM01000002">
    <property type="protein sequence ID" value="TQM61965.1"/>
    <property type="molecule type" value="Genomic_DNA"/>
</dbReference>
<keyword evidence="1" id="KW-0663">Pyridoxal phosphate</keyword>
<dbReference type="InterPro" id="IPR050478">
    <property type="entry name" value="Ethylene_sulfur-biosynth"/>
</dbReference>
<dbReference type="InterPro" id="IPR004839">
    <property type="entry name" value="Aminotransferase_I/II_large"/>
</dbReference>
<accession>A0A543HUF5</accession>
<feature type="domain" description="Aminotransferase class I/classII large" evidence="4">
    <location>
        <begin position="174"/>
        <end position="521"/>
    </location>
</feature>
<feature type="region of interest" description="Disordered" evidence="3">
    <location>
        <begin position="1"/>
        <end position="22"/>
    </location>
</feature>
<dbReference type="SUPFAM" id="SSF53383">
    <property type="entry name" value="PLP-dependent transferases"/>
    <property type="match status" value="1"/>
</dbReference>